<sequence>MHGSLLRVRAGGCRARAEQTQGNQEEHNRRAQHGRPDDHRGGACVHARVRQAALVRQTLLSDDLPSWALSTVSGVLVRGPGVPLRPDRRCRSCAVRNQAPRMSEPVPTADEMRPPARDPQLPRGRQGVSAVHGARDKTLPVLETRRDQERHVLPDGCFVRPCLQRASSVW</sequence>
<proteinExistence type="predicted"/>
<dbReference type="Proteomes" id="UP001196530">
    <property type="component" value="Unassembled WGS sequence"/>
</dbReference>
<feature type="compositionally biased region" description="Basic and acidic residues" evidence="1">
    <location>
        <begin position="24"/>
        <end position="41"/>
    </location>
</feature>
<dbReference type="GeneID" id="66126472"/>
<gene>
    <name evidence="2" type="ORF">KL928_002421</name>
</gene>
<evidence type="ECO:0000313" key="2">
    <source>
        <dbReference type="EMBL" id="KAG7819747.1"/>
    </source>
</evidence>
<reference evidence="2" key="1">
    <citation type="journal article" date="2021" name="G3 (Bethesda)">
        <title>Genomic diversity, chromosomal rearrangements, and interspecies hybridization in the ogataea polymorpha species complex.</title>
        <authorList>
            <person name="Hanson S.J."/>
            <person name="Cinneide E.O."/>
            <person name="Salzberg L.I."/>
            <person name="Wolfe K.H."/>
            <person name="McGowan J."/>
            <person name="Fitzpatrick D.A."/>
            <person name="Matlin K."/>
        </authorList>
    </citation>
    <scope>NUCLEOTIDE SEQUENCE</scope>
    <source>
        <strain evidence="2">61-244</strain>
    </source>
</reference>
<comment type="caution">
    <text evidence="2">The sequence shown here is derived from an EMBL/GenBank/DDBJ whole genome shotgun (WGS) entry which is preliminary data.</text>
</comment>
<protein>
    <submittedName>
        <fullName evidence="2">Uncharacterized protein</fullName>
    </submittedName>
</protein>
<organism evidence="2 3">
    <name type="scientific">Pichia angusta</name>
    <name type="common">Yeast</name>
    <name type="synonym">Hansenula polymorpha</name>
    <dbReference type="NCBI Taxonomy" id="870730"/>
    <lineage>
        <taxon>Eukaryota</taxon>
        <taxon>Fungi</taxon>
        <taxon>Dikarya</taxon>
        <taxon>Ascomycota</taxon>
        <taxon>Saccharomycotina</taxon>
        <taxon>Pichiomycetes</taxon>
        <taxon>Pichiales</taxon>
        <taxon>Pichiaceae</taxon>
        <taxon>Ogataea</taxon>
    </lineage>
</organism>
<evidence type="ECO:0000256" key="1">
    <source>
        <dbReference type="SAM" id="MobiDB-lite"/>
    </source>
</evidence>
<feature type="region of interest" description="Disordered" evidence="1">
    <location>
        <begin position="1"/>
        <end position="42"/>
    </location>
</feature>
<name>A0AAN6DHL2_PICAN</name>
<evidence type="ECO:0000313" key="3">
    <source>
        <dbReference type="Proteomes" id="UP001196530"/>
    </source>
</evidence>
<feature type="region of interest" description="Disordered" evidence="1">
    <location>
        <begin position="99"/>
        <end position="138"/>
    </location>
</feature>
<dbReference type="AlphaFoldDB" id="A0AAN6DHL2"/>
<dbReference type="EMBL" id="JAHLUX010000004">
    <property type="protein sequence ID" value="KAG7819747.1"/>
    <property type="molecule type" value="Genomic_DNA"/>
</dbReference>
<dbReference type="RefSeq" id="XP_043060626.1">
    <property type="nucleotide sequence ID" value="XM_043202896.1"/>
</dbReference>
<accession>A0AAN6DHL2</accession>